<dbReference type="AlphaFoldDB" id="A0A0A9CWB1"/>
<sequence>MIPLNRRASLPRAGRSRCPLSRILTVALDISNNVFLTPKVSMCTHQHWVLFMFILSIQRMLHGRNRIF</sequence>
<accession>A0A0A9CWB1</accession>
<name>A0A0A9CWB1_ARUDO</name>
<dbReference type="EMBL" id="GBRH01220235">
    <property type="protein sequence ID" value="JAD77660.1"/>
    <property type="molecule type" value="Transcribed_RNA"/>
</dbReference>
<organism evidence="1">
    <name type="scientific">Arundo donax</name>
    <name type="common">Giant reed</name>
    <name type="synonym">Donax arundinaceus</name>
    <dbReference type="NCBI Taxonomy" id="35708"/>
    <lineage>
        <taxon>Eukaryota</taxon>
        <taxon>Viridiplantae</taxon>
        <taxon>Streptophyta</taxon>
        <taxon>Embryophyta</taxon>
        <taxon>Tracheophyta</taxon>
        <taxon>Spermatophyta</taxon>
        <taxon>Magnoliopsida</taxon>
        <taxon>Liliopsida</taxon>
        <taxon>Poales</taxon>
        <taxon>Poaceae</taxon>
        <taxon>PACMAD clade</taxon>
        <taxon>Arundinoideae</taxon>
        <taxon>Arundineae</taxon>
        <taxon>Arundo</taxon>
    </lineage>
</organism>
<proteinExistence type="predicted"/>
<reference evidence="1" key="1">
    <citation type="submission" date="2014-09" db="EMBL/GenBank/DDBJ databases">
        <authorList>
            <person name="Magalhaes I.L.F."/>
            <person name="Oliveira U."/>
            <person name="Santos F.R."/>
            <person name="Vidigal T.H.D.A."/>
            <person name="Brescovit A.D."/>
            <person name="Santos A.J."/>
        </authorList>
    </citation>
    <scope>NUCLEOTIDE SEQUENCE</scope>
    <source>
        <tissue evidence="1">Shoot tissue taken approximately 20 cm above the soil surface</tissue>
    </source>
</reference>
<protein>
    <submittedName>
        <fullName evidence="1">ARAE3</fullName>
    </submittedName>
</protein>
<reference evidence="1" key="2">
    <citation type="journal article" date="2015" name="Data Brief">
        <title>Shoot transcriptome of the giant reed, Arundo donax.</title>
        <authorList>
            <person name="Barrero R.A."/>
            <person name="Guerrero F.D."/>
            <person name="Moolhuijzen P."/>
            <person name="Goolsby J.A."/>
            <person name="Tidwell J."/>
            <person name="Bellgard S.E."/>
            <person name="Bellgard M.I."/>
        </authorList>
    </citation>
    <scope>NUCLEOTIDE SEQUENCE</scope>
    <source>
        <tissue evidence="1">Shoot tissue taken approximately 20 cm above the soil surface</tissue>
    </source>
</reference>
<evidence type="ECO:0000313" key="1">
    <source>
        <dbReference type="EMBL" id="JAD77660.1"/>
    </source>
</evidence>